<dbReference type="KEGG" id="tsy:THSYN_02980"/>
<feature type="domain" description="Beta-ketoacyl synthase-like N-terminal" evidence="1">
    <location>
        <begin position="23"/>
        <end position="114"/>
    </location>
</feature>
<proteinExistence type="predicted"/>
<name>A0A2K8U371_9GAMM</name>
<accession>A0A2K8U371</accession>
<gene>
    <name evidence="2" type="ORF">THSYN_02980</name>
</gene>
<organism evidence="2 3">
    <name type="scientific">Candidatus Thiodictyon syntrophicum</name>
    <dbReference type="NCBI Taxonomy" id="1166950"/>
    <lineage>
        <taxon>Bacteria</taxon>
        <taxon>Pseudomonadati</taxon>
        <taxon>Pseudomonadota</taxon>
        <taxon>Gammaproteobacteria</taxon>
        <taxon>Chromatiales</taxon>
        <taxon>Chromatiaceae</taxon>
        <taxon>Thiodictyon</taxon>
    </lineage>
</organism>
<evidence type="ECO:0000313" key="3">
    <source>
        <dbReference type="Proteomes" id="UP000232638"/>
    </source>
</evidence>
<keyword evidence="3" id="KW-1185">Reference proteome</keyword>
<dbReference type="Pfam" id="PF13723">
    <property type="entry name" value="Ketoacyl-synt_2"/>
    <property type="match status" value="1"/>
</dbReference>
<dbReference type="AlphaFoldDB" id="A0A2K8U371"/>
<reference evidence="2 3" key="1">
    <citation type="submission" date="2017-03" db="EMBL/GenBank/DDBJ databases">
        <title>Complete genome sequence of Candidatus 'Thiodictyon syntrophicum' sp. nov. strain Cad16T, a photolithoautotroph purple sulfur bacterium isolated from an alpine meromictic lake.</title>
        <authorList>
            <person name="Luedin S.M."/>
            <person name="Pothier J.F."/>
            <person name="Danza F."/>
            <person name="Storelli N."/>
            <person name="Wittwer M."/>
            <person name="Tonolla M."/>
        </authorList>
    </citation>
    <scope>NUCLEOTIDE SEQUENCE [LARGE SCALE GENOMIC DNA]</scope>
    <source>
        <strain evidence="2 3">Cad16T</strain>
    </source>
</reference>
<evidence type="ECO:0000313" key="2">
    <source>
        <dbReference type="EMBL" id="AUB80028.1"/>
    </source>
</evidence>
<sequence>MFTASESDLGIIDRLCTDIFGRHTPVSPTVFHNSVHNAVAGYWSIAHGCRQASTSLSAWDGSLAAGLLECAAQLADTDRPVLLVAYDLPGPALLDSHRHLEGPFACALVLSAAARGAAPPLATLALDLVGAGEPDRLPPGLDPALEVLRTGNAAARVLPLLFRIAVGGGGAVRLPYLEDLDLLVRVG</sequence>
<protein>
    <recommendedName>
        <fullName evidence="1">Beta-ketoacyl synthase-like N-terminal domain-containing protein</fullName>
    </recommendedName>
</protein>
<evidence type="ECO:0000259" key="1">
    <source>
        <dbReference type="Pfam" id="PF13723"/>
    </source>
</evidence>
<dbReference type="Proteomes" id="UP000232638">
    <property type="component" value="Chromosome"/>
</dbReference>
<dbReference type="EMBL" id="CP020370">
    <property type="protein sequence ID" value="AUB80028.1"/>
    <property type="molecule type" value="Genomic_DNA"/>
</dbReference>
<dbReference type="InterPro" id="IPR014030">
    <property type="entry name" value="Ketoacyl_synth_N"/>
</dbReference>